<dbReference type="OMA" id="IWFPNII"/>
<dbReference type="Pfam" id="PF07690">
    <property type="entry name" value="MFS_1"/>
    <property type="match status" value="1"/>
</dbReference>
<dbReference type="GO" id="GO:0005886">
    <property type="term" value="C:plasma membrane"/>
    <property type="evidence" value="ECO:0007669"/>
    <property type="project" value="TreeGrafter"/>
</dbReference>
<dbReference type="Proteomes" id="UP000030651">
    <property type="component" value="Unassembled WGS sequence"/>
</dbReference>
<feature type="transmembrane region" description="Helical" evidence="5">
    <location>
        <begin position="461"/>
        <end position="485"/>
    </location>
</feature>
<dbReference type="PROSITE" id="PS50850">
    <property type="entry name" value="MFS"/>
    <property type="match status" value="1"/>
</dbReference>
<keyword evidence="3 5" id="KW-1133">Transmembrane helix</keyword>
<evidence type="ECO:0000259" key="6">
    <source>
        <dbReference type="PROSITE" id="PS50850"/>
    </source>
</evidence>
<keyword evidence="2 5" id="KW-0812">Transmembrane</keyword>
<feature type="transmembrane region" description="Helical" evidence="5">
    <location>
        <begin position="351"/>
        <end position="373"/>
    </location>
</feature>
<feature type="transmembrane region" description="Helical" evidence="5">
    <location>
        <begin position="491"/>
        <end position="514"/>
    </location>
</feature>
<evidence type="ECO:0000313" key="7">
    <source>
        <dbReference type="EMBL" id="ETS85187.1"/>
    </source>
</evidence>
<feature type="transmembrane region" description="Helical" evidence="5">
    <location>
        <begin position="216"/>
        <end position="236"/>
    </location>
</feature>
<organism evidence="7 8">
    <name type="scientific">Pestalotiopsis fici (strain W106-1 / CGMCC3.15140)</name>
    <dbReference type="NCBI Taxonomy" id="1229662"/>
    <lineage>
        <taxon>Eukaryota</taxon>
        <taxon>Fungi</taxon>
        <taxon>Dikarya</taxon>
        <taxon>Ascomycota</taxon>
        <taxon>Pezizomycotina</taxon>
        <taxon>Sordariomycetes</taxon>
        <taxon>Xylariomycetidae</taxon>
        <taxon>Amphisphaeriales</taxon>
        <taxon>Sporocadaceae</taxon>
        <taxon>Pestalotiopsis</taxon>
    </lineage>
</organism>
<feature type="transmembrane region" description="Helical" evidence="5">
    <location>
        <begin position="394"/>
        <end position="412"/>
    </location>
</feature>
<dbReference type="EMBL" id="KI912110">
    <property type="protein sequence ID" value="ETS85187.1"/>
    <property type="molecule type" value="Genomic_DNA"/>
</dbReference>
<dbReference type="PANTHER" id="PTHR23502:SF164">
    <property type="entry name" value="MAJOR FACILITATOR SUPERFAMILY (MFS) PROFILE DOMAIN-CONTAINING PROTEIN"/>
    <property type="match status" value="1"/>
</dbReference>
<dbReference type="KEGG" id="pfy:PFICI_03212"/>
<dbReference type="InterPro" id="IPR036259">
    <property type="entry name" value="MFS_trans_sf"/>
</dbReference>
<gene>
    <name evidence="7" type="ORF">PFICI_03212</name>
</gene>
<accession>W3XIB4</accession>
<feature type="transmembrane region" description="Helical" evidence="5">
    <location>
        <begin position="101"/>
        <end position="120"/>
    </location>
</feature>
<dbReference type="eggNOG" id="KOG0255">
    <property type="taxonomic scope" value="Eukaryota"/>
</dbReference>
<evidence type="ECO:0000256" key="3">
    <source>
        <dbReference type="ARBA" id="ARBA00022989"/>
    </source>
</evidence>
<dbReference type="Gene3D" id="1.20.1250.20">
    <property type="entry name" value="MFS general substrate transporter like domains"/>
    <property type="match status" value="1"/>
</dbReference>
<feature type="transmembrane region" description="Helical" evidence="5">
    <location>
        <begin position="187"/>
        <end position="210"/>
    </location>
</feature>
<sequence length="522" mass="57242">MEAVKSGDMIHTDVEHLEVKTGPALEPVGTVKLLDQGDIILIPTPTNEPRDPLNLPNWRKINIVCNVSIFAATATLMASSFGAILPIVTAEYDGDPRVNDLVTLPALFIGIGNFIFVPISHAVGRRATYLFSLTMLVACSIWCACSKSLESHIAGRVILSLAAGQAEALCPIMIQEVYFLHQRGTKIAIFCAAQTLGTAVLTVASSYLAANIGWRWWYGVFACISFACWLNAVFLVPETKFTRTVSAQAGLGHEDAQTLGPLRPITSNARPPIDHTNYEPRTWRHDMALFHGKPNWSEAVSCWKQMAQVICFPNVFWLVLCSGAFLGVFVMFGAVFAQVLVSPPYNFDYEWIGFVFAGQIVVSMVVIPAQGWLSDWLVKLFGKRNGGLAEPETRLIPLIIPFIVAIISTVIFGRACQTPQDWHWSAIVVSFNVEFYGFVGVVVASFTYVIDSYPARSDAALVVLCFARGVISFALSYGSLSFLGIKSTKYALVFDTSAIIIGALGFIGIFVYLWGKKIRQIT</sequence>
<reference evidence="8" key="1">
    <citation type="journal article" date="2015" name="BMC Genomics">
        <title>Genomic and transcriptomic analysis of the endophytic fungus Pestalotiopsis fici reveals its lifestyle and high potential for synthesis of natural products.</title>
        <authorList>
            <person name="Wang X."/>
            <person name="Zhang X."/>
            <person name="Liu L."/>
            <person name="Xiang M."/>
            <person name="Wang W."/>
            <person name="Sun X."/>
            <person name="Che Y."/>
            <person name="Guo L."/>
            <person name="Liu G."/>
            <person name="Guo L."/>
            <person name="Wang C."/>
            <person name="Yin W.B."/>
            <person name="Stadler M."/>
            <person name="Zhang X."/>
            <person name="Liu X."/>
        </authorList>
    </citation>
    <scope>NUCLEOTIDE SEQUENCE [LARGE SCALE GENOMIC DNA]</scope>
    <source>
        <strain evidence="8">W106-1 / CGMCC3.15140</strain>
    </source>
</reference>
<dbReference type="RefSeq" id="XP_007829984.1">
    <property type="nucleotide sequence ID" value="XM_007831793.1"/>
</dbReference>
<feature type="transmembrane region" description="Helical" evidence="5">
    <location>
        <begin position="424"/>
        <end position="449"/>
    </location>
</feature>
<dbReference type="SUPFAM" id="SSF103473">
    <property type="entry name" value="MFS general substrate transporter"/>
    <property type="match status" value="1"/>
</dbReference>
<dbReference type="AlphaFoldDB" id="W3XIB4"/>
<evidence type="ECO:0000256" key="2">
    <source>
        <dbReference type="ARBA" id="ARBA00022692"/>
    </source>
</evidence>
<comment type="subcellular location">
    <subcellularLocation>
        <location evidence="1">Membrane</location>
        <topology evidence="1">Multi-pass membrane protein</topology>
    </subcellularLocation>
</comment>
<evidence type="ECO:0000313" key="8">
    <source>
        <dbReference type="Proteomes" id="UP000030651"/>
    </source>
</evidence>
<protein>
    <recommendedName>
        <fullName evidence="6">Major facilitator superfamily (MFS) profile domain-containing protein</fullName>
    </recommendedName>
</protein>
<feature type="transmembrane region" description="Helical" evidence="5">
    <location>
        <begin position="315"/>
        <end position="339"/>
    </location>
</feature>
<dbReference type="GO" id="GO:0022857">
    <property type="term" value="F:transmembrane transporter activity"/>
    <property type="evidence" value="ECO:0007669"/>
    <property type="project" value="InterPro"/>
</dbReference>
<keyword evidence="4 5" id="KW-0472">Membrane</keyword>
<dbReference type="PANTHER" id="PTHR23502">
    <property type="entry name" value="MAJOR FACILITATOR SUPERFAMILY"/>
    <property type="match status" value="1"/>
</dbReference>
<dbReference type="GeneID" id="19268225"/>
<feature type="domain" description="Major facilitator superfamily (MFS) profile" evidence="6">
    <location>
        <begin position="61"/>
        <end position="520"/>
    </location>
</feature>
<dbReference type="InParanoid" id="W3XIB4"/>
<evidence type="ECO:0000256" key="1">
    <source>
        <dbReference type="ARBA" id="ARBA00004141"/>
    </source>
</evidence>
<keyword evidence="8" id="KW-1185">Reference proteome</keyword>
<dbReference type="HOGENOM" id="CLU_008455_13_4_1"/>
<feature type="transmembrane region" description="Helical" evidence="5">
    <location>
        <begin position="63"/>
        <end position="89"/>
    </location>
</feature>
<name>W3XIB4_PESFW</name>
<dbReference type="InterPro" id="IPR011701">
    <property type="entry name" value="MFS"/>
</dbReference>
<evidence type="ECO:0000256" key="5">
    <source>
        <dbReference type="SAM" id="Phobius"/>
    </source>
</evidence>
<evidence type="ECO:0000256" key="4">
    <source>
        <dbReference type="ARBA" id="ARBA00023136"/>
    </source>
</evidence>
<dbReference type="InterPro" id="IPR020846">
    <property type="entry name" value="MFS_dom"/>
</dbReference>
<proteinExistence type="predicted"/>
<dbReference type="OrthoDB" id="268400at2759"/>